<comment type="caution">
    <text evidence="3">The sequence shown here is derived from an EMBL/GenBank/DDBJ whole genome shotgun (WGS) entry which is preliminary data.</text>
</comment>
<feature type="region of interest" description="Disordered" evidence="1">
    <location>
        <begin position="25"/>
        <end position="63"/>
    </location>
</feature>
<dbReference type="Proteomes" id="UP000032458">
    <property type="component" value="Unassembled WGS sequence"/>
</dbReference>
<proteinExistence type="predicted"/>
<dbReference type="PATRIC" id="fig|1240678.4.peg.5119"/>
<reference evidence="3 4" key="1">
    <citation type="submission" date="2014-09" db="EMBL/GenBank/DDBJ databases">
        <title>Draft genome sequence of Streptomyces natalensis ATCC 27448, producer of the antifungal pimaricin.</title>
        <authorList>
            <person name="Mendes M.V."/>
            <person name="Beites T."/>
            <person name="Pires S."/>
            <person name="Santos C.L."/>
            <person name="Moradas-Ferreira P."/>
        </authorList>
    </citation>
    <scope>NUCLEOTIDE SEQUENCE [LARGE SCALE GENOMIC DNA]</scope>
    <source>
        <strain evidence="3 4">ATCC 27448</strain>
    </source>
</reference>
<feature type="compositionally biased region" description="Polar residues" evidence="1">
    <location>
        <begin position="32"/>
        <end position="51"/>
    </location>
</feature>
<keyword evidence="4" id="KW-1185">Reference proteome</keyword>
<sequence length="120" mass="12972">MRKLRKAAVVVTVLGSVGLLGAGTAYAGGGTSDYSRTQTVREGSYQPQSSGGHRHGKSHARKTYIRQTTSCRTFEKNSDVLGEIGADDPLWILTHGLRSRPEVQKTRIGSSEGCNNIIRL</sequence>
<feature type="signal peptide" evidence="2">
    <location>
        <begin position="1"/>
        <end position="27"/>
    </location>
</feature>
<protein>
    <submittedName>
        <fullName evidence="3">Uncharacterized protein</fullName>
    </submittedName>
</protein>
<dbReference type="AlphaFoldDB" id="A0A0D7CJP8"/>
<feature type="compositionally biased region" description="Basic residues" evidence="1">
    <location>
        <begin position="52"/>
        <end position="63"/>
    </location>
</feature>
<accession>A0A0D7CJP8</accession>
<name>A0A0D7CJP8_9ACTN</name>
<organism evidence="3 4">
    <name type="scientific">Streptomyces natalensis ATCC 27448</name>
    <dbReference type="NCBI Taxonomy" id="1240678"/>
    <lineage>
        <taxon>Bacteria</taxon>
        <taxon>Bacillati</taxon>
        <taxon>Actinomycetota</taxon>
        <taxon>Actinomycetes</taxon>
        <taxon>Kitasatosporales</taxon>
        <taxon>Streptomycetaceae</taxon>
        <taxon>Streptomyces</taxon>
    </lineage>
</organism>
<gene>
    <name evidence="3" type="ORF">SNA_24070</name>
</gene>
<evidence type="ECO:0000256" key="1">
    <source>
        <dbReference type="SAM" id="MobiDB-lite"/>
    </source>
</evidence>
<evidence type="ECO:0000313" key="3">
    <source>
        <dbReference type="EMBL" id="KIZ16266.1"/>
    </source>
</evidence>
<dbReference type="EMBL" id="JRKI01000029">
    <property type="protein sequence ID" value="KIZ16266.1"/>
    <property type="molecule type" value="Genomic_DNA"/>
</dbReference>
<evidence type="ECO:0000256" key="2">
    <source>
        <dbReference type="SAM" id="SignalP"/>
    </source>
</evidence>
<dbReference type="RefSeq" id="WP_030067270.1">
    <property type="nucleotide sequence ID" value="NZ_JRKI01000029.1"/>
</dbReference>
<feature type="chain" id="PRO_5002317586" evidence="2">
    <location>
        <begin position="28"/>
        <end position="120"/>
    </location>
</feature>
<evidence type="ECO:0000313" key="4">
    <source>
        <dbReference type="Proteomes" id="UP000032458"/>
    </source>
</evidence>
<keyword evidence="2" id="KW-0732">Signal</keyword>